<proteinExistence type="inferred from homology"/>
<sequence length="585" mass="67832">MSSDIKLNPNKDHTVKISPEQVEENLRLIEDLKFFLATAPANWQKNQIIRRYYLNHEEGFVSCVFWNNLYFITGTDIVRCIVYRFEQFGREIVDRKKFEEGIFSDLRGLKCGTDAVLEPSKSPFLDFLHKSSCLRTQKKQKVFFWFSVPHDKLFADALERDLKKERSTQVGTTRSRSEPSLSFKYDSSRNLHDQLLEYAKVDSPNDVDEKFSQASENATLQMPSSNGNSSFNTPVTGSQDQISPQVVTIPDGDDNNEDEQFIPNEDDFPLDFFPPQPPIENGAYLIDPQVFLNPPERYDDQYLIDQTYAKTPFQDTEFNQSIKGKSIDQDGEDSQEYVPAAIYDQQQQYPPYVSSYYQYPTAQYQPQITNAQFYDSQISGEPLPDYPPSFILRDHTPQIPNGAYYYPPPHLQAHFQQQLHQQPYLESYPPQEYQNFMDPDQLFSDTNHQGLSPFGRFFPSFQATAPPPISSSRSRFTINKAKKPKTKLREEATTFILQQVEKGDIKVIRPGEEQLPQENSQHKDNREENEEDTYNSLPTPESTAPDGQQNQRRSQVTKDVPRREKEEELNSFLDETTFMNEKNDE</sequence>
<feature type="compositionally biased region" description="Polar residues" evidence="6">
    <location>
        <begin position="534"/>
        <end position="554"/>
    </location>
</feature>
<dbReference type="GO" id="GO:0005634">
    <property type="term" value="C:nucleus"/>
    <property type="evidence" value="ECO:0007669"/>
    <property type="project" value="UniProtKB-SubCell"/>
</dbReference>
<feature type="region of interest" description="Disordered" evidence="6">
    <location>
        <begin position="509"/>
        <end position="585"/>
    </location>
</feature>
<dbReference type="PANTHER" id="PTHR47427">
    <property type="entry name" value="PROTEIN STE12"/>
    <property type="match status" value="1"/>
</dbReference>
<comment type="caution">
    <text evidence="7">The sequence shown here is derived from an EMBL/GenBank/DDBJ whole genome shotgun (WGS) entry which is preliminary data.</text>
</comment>
<gene>
    <name evidence="7" type="ORF">WICMUC_001896</name>
</gene>
<dbReference type="InterPro" id="IPR052127">
    <property type="entry name" value="STE12_transcription_factor"/>
</dbReference>
<keyword evidence="2" id="KW-0805">Transcription regulation</keyword>
<dbReference type="GO" id="GO:1990526">
    <property type="term" value="C:Ste12p-Dig1p-Dig2p complex"/>
    <property type="evidence" value="ECO:0007669"/>
    <property type="project" value="TreeGrafter"/>
</dbReference>
<keyword evidence="3" id="KW-0804">Transcription</keyword>
<keyword evidence="8" id="KW-1185">Reference proteome</keyword>
<keyword evidence="4" id="KW-0539">Nucleus</keyword>
<evidence type="ECO:0008006" key="9">
    <source>
        <dbReference type="Google" id="ProtNLM"/>
    </source>
</evidence>
<evidence type="ECO:0000256" key="1">
    <source>
        <dbReference type="ARBA" id="ARBA00004123"/>
    </source>
</evidence>
<dbReference type="GO" id="GO:1990527">
    <property type="term" value="C:Tec1p-Ste12p-Dig1p complex"/>
    <property type="evidence" value="ECO:0007669"/>
    <property type="project" value="TreeGrafter"/>
</dbReference>
<dbReference type="Pfam" id="PF02200">
    <property type="entry name" value="STE"/>
    <property type="match status" value="1"/>
</dbReference>
<evidence type="ECO:0000256" key="2">
    <source>
        <dbReference type="ARBA" id="ARBA00023015"/>
    </source>
</evidence>
<reference evidence="7" key="2">
    <citation type="submission" date="2021-01" db="EMBL/GenBank/DDBJ databases">
        <authorList>
            <person name="Schikora-Tamarit M.A."/>
        </authorList>
    </citation>
    <scope>NUCLEOTIDE SEQUENCE</scope>
    <source>
        <strain evidence="7">CBS6341</strain>
    </source>
</reference>
<evidence type="ECO:0000313" key="8">
    <source>
        <dbReference type="Proteomes" id="UP000769528"/>
    </source>
</evidence>
<dbReference type="Proteomes" id="UP000769528">
    <property type="component" value="Unassembled WGS sequence"/>
</dbReference>
<dbReference type="PANTHER" id="PTHR47427:SF1">
    <property type="entry name" value="PROTEIN STE12"/>
    <property type="match status" value="1"/>
</dbReference>
<dbReference type="SMART" id="SM00424">
    <property type="entry name" value="STE"/>
    <property type="match status" value="1"/>
</dbReference>
<dbReference type="InterPro" id="IPR003120">
    <property type="entry name" value="Ste12"/>
</dbReference>
<organism evidence="7 8">
    <name type="scientific">Wickerhamomyces mucosus</name>
    <dbReference type="NCBI Taxonomy" id="1378264"/>
    <lineage>
        <taxon>Eukaryota</taxon>
        <taxon>Fungi</taxon>
        <taxon>Dikarya</taxon>
        <taxon>Ascomycota</taxon>
        <taxon>Saccharomycotina</taxon>
        <taxon>Saccharomycetes</taxon>
        <taxon>Phaffomycetales</taxon>
        <taxon>Wickerhamomycetaceae</taxon>
        <taxon>Wickerhamomyces</taxon>
    </lineage>
</organism>
<dbReference type="GO" id="GO:0003700">
    <property type="term" value="F:DNA-binding transcription factor activity"/>
    <property type="evidence" value="ECO:0007669"/>
    <property type="project" value="InterPro"/>
</dbReference>
<evidence type="ECO:0000256" key="5">
    <source>
        <dbReference type="ARBA" id="ARBA00024345"/>
    </source>
</evidence>
<feature type="region of interest" description="Disordered" evidence="6">
    <location>
        <begin position="165"/>
        <end position="184"/>
    </location>
</feature>
<reference evidence="7" key="1">
    <citation type="journal article" date="2021" name="Open Biol.">
        <title>Shared evolutionary footprints suggest mitochondrial oxidative damage underlies multiple complex I losses in fungi.</title>
        <authorList>
            <person name="Schikora-Tamarit M.A."/>
            <person name="Marcet-Houben M."/>
            <person name="Nosek J."/>
            <person name="Gabaldon T."/>
        </authorList>
    </citation>
    <scope>NUCLEOTIDE SEQUENCE</scope>
    <source>
        <strain evidence="7">CBS6341</strain>
    </source>
</reference>
<evidence type="ECO:0000256" key="6">
    <source>
        <dbReference type="SAM" id="MobiDB-lite"/>
    </source>
</evidence>
<feature type="compositionally biased region" description="Basic and acidic residues" evidence="6">
    <location>
        <begin position="559"/>
        <end position="568"/>
    </location>
</feature>
<feature type="compositionally biased region" description="Polar residues" evidence="6">
    <location>
        <begin position="168"/>
        <end position="180"/>
    </location>
</feature>
<dbReference type="EMBL" id="JAEUBF010000550">
    <property type="protein sequence ID" value="KAH3677141.1"/>
    <property type="molecule type" value="Genomic_DNA"/>
</dbReference>
<evidence type="ECO:0000256" key="3">
    <source>
        <dbReference type="ARBA" id="ARBA00023163"/>
    </source>
</evidence>
<name>A0A9P8PRW9_9ASCO</name>
<evidence type="ECO:0000256" key="4">
    <source>
        <dbReference type="ARBA" id="ARBA00023242"/>
    </source>
</evidence>
<protein>
    <recommendedName>
        <fullName evidence="9">Transcription factor</fullName>
    </recommendedName>
</protein>
<dbReference type="AlphaFoldDB" id="A0A9P8PRW9"/>
<dbReference type="GO" id="GO:2000220">
    <property type="term" value="P:regulation of pseudohyphal growth"/>
    <property type="evidence" value="ECO:0007669"/>
    <property type="project" value="TreeGrafter"/>
</dbReference>
<accession>A0A9P8PRW9</accession>
<comment type="similarity">
    <text evidence="5">Belongs to the STE12 transcription factor family.</text>
</comment>
<feature type="compositionally biased region" description="Polar residues" evidence="6">
    <location>
        <begin position="573"/>
        <end position="585"/>
    </location>
</feature>
<feature type="region of interest" description="Disordered" evidence="6">
    <location>
        <begin position="218"/>
        <end position="240"/>
    </location>
</feature>
<dbReference type="OrthoDB" id="1095242at2759"/>
<evidence type="ECO:0000313" key="7">
    <source>
        <dbReference type="EMBL" id="KAH3677141.1"/>
    </source>
</evidence>
<comment type="subcellular location">
    <subcellularLocation>
        <location evidence="1">Nucleus</location>
    </subcellularLocation>
</comment>